<comment type="catalytic activity">
    <reaction evidence="4">
        <text>Random hydrolysis of (1-&gt;4)-beta-D-mannosidic linkages in mannans, galactomannans and glucomannans.</text>
        <dbReference type="EC" id="3.2.1.78"/>
    </reaction>
</comment>
<dbReference type="SUPFAM" id="SSF51445">
    <property type="entry name" value="(Trans)glycosidases"/>
    <property type="match status" value="1"/>
</dbReference>
<dbReference type="Gene3D" id="3.20.20.80">
    <property type="entry name" value="Glycosidases"/>
    <property type="match status" value="1"/>
</dbReference>
<dbReference type="InterPro" id="IPR017853">
    <property type="entry name" value="GH"/>
</dbReference>
<dbReference type="PROSITE" id="PS51764">
    <property type="entry name" value="GH26"/>
    <property type="match status" value="1"/>
</dbReference>
<dbReference type="GO" id="GO:0016787">
    <property type="term" value="F:hydrolase activity"/>
    <property type="evidence" value="ECO:0007669"/>
    <property type="project" value="UniProtKB-KW"/>
</dbReference>
<dbReference type="PANTHER" id="PTHR40079:SF4">
    <property type="entry name" value="GH26 DOMAIN-CONTAINING PROTEIN-RELATED"/>
    <property type="match status" value="1"/>
</dbReference>
<dbReference type="RefSeq" id="WP_321565119.1">
    <property type="nucleotide sequence ID" value="NZ_CP139558.1"/>
</dbReference>
<dbReference type="InterPro" id="IPR016714">
    <property type="entry name" value="MANB/E"/>
</dbReference>
<evidence type="ECO:0000259" key="6">
    <source>
        <dbReference type="PROSITE" id="PS51764"/>
    </source>
</evidence>
<feature type="active site" description="Nucleophile" evidence="5">
    <location>
        <position position="294"/>
    </location>
</feature>
<dbReference type="EMBL" id="CP139558">
    <property type="protein sequence ID" value="WPU96016.1"/>
    <property type="molecule type" value="Genomic_DNA"/>
</dbReference>
<comment type="subcellular location">
    <subcellularLocation>
        <location evidence="4">Secreted</location>
    </subcellularLocation>
</comment>
<sequence length="374" mass="42961">MKCVLRYIAILFLIFYNLLAKAQLYNPSDKKATAETKALFYSMQRLVGAGVMFGHHDDTAYGVGWRFEPGRSDVKSVTGSYPAVYGWDLARVEYDSINDINGIPFRLQKQLVQEAYDRGGINTYCWHMDNPVNGKTAWDTTQRTVKDLIPGGAYHDAYVTWLDKAAAHIADLKGSGGEAIPILFRPFHELTGSWFWWGKNTCTPDEFKTLWRFTIDYLRKNKKLHNLLIVYSTADFDSEEQFMERYPGDHYADFIGFDNYCTNSVSDYQSNMEKRLAILDVIAAKHHKLTCLPETGYVQIPMADWWTKILLPTLSNHKVSYAMAWRNGNSSHYFTPYPGQVSADDFIKFYNSPRIIFQNRITPLSVYSKPNSSK</sequence>
<protein>
    <recommendedName>
        <fullName evidence="4">Mannan endo-1,4-beta-mannosidase</fullName>
        <ecNumber evidence="4">3.2.1.78</ecNumber>
    </recommendedName>
</protein>
<dbReference type="EC" id="3.2.1.78" evidence="4"/>
<feature type="active site" description="Proton donor" evidence="5">
    <location>
        <position position="189"/>
    </location>
</feature>
<keyword evidence="4" id="KW-0119">Carbohydrate metabolism</keyword>
<keyword evidence="4" id="KW-0964">Secreted</keyword>
<evidence type="ECO:0000313" key="8">
    <source>
        <dbReference type="Proteomes" id="UP001324380"/>
    </source>
</evidence>
<evidence type="ECO:0000256" key="1">
    <source>
        <dbReference type="ARBA" id="ARBA00007754"/>
    </source>
</evidence>
<evidence type="ECO:0000256" key="4">
    <source>
        <dbReference type="PIRNR" id="PIRNR018168"/>
    </source>
</evidence>
<name>A0ABZ0TSQ4_9SPHI</name>
<evidence type="ECO:0000256" key="5">
    <source>
        <dbReference type="PROSITE-ProRule" id="PRU01100"/>
    </source>
</evidence>
<dbReference type="PANTHER" id="PTHR40079">
    <property type="entry name" value="MANNAN ENDO-1,4-BETA-MANNOSIDASE E-RELATED"/>
    <property type="match status" value="1"/>
</dbReference>
<evidence type="ECO:0000256" key="2">
    <source>
        <dbReference type="ARBA" id="ARBA00022801"/>
    </source>
</evidence>
<keyword evidence="2 4" id="KW-0378">Hydrolase</keyword>
<dbReference type="PRINTS" id="PR00739">
    <property type="entry name" value="GLHYDRLASE26"/>
</dbReference>
<dbReference type="Pfam" id="PF02156">
    <property type="entry name" value="Glyco_hydro_26"/>
    <property type="match status" value="1"/>
</dbReference>
<dbReference type="InterPro" id="IPR022790">
    <property type="entry name" value="GH26_dom"/>
</dbReference>
<comment type="similarity">
    <text evidence="1 4 5">Belongs to the glycosyl hydrolase 26 family.</text>
</comment>
<proteinExistence type="inferred from homology"/>
<organism evidence="7 8">
    <name type="scientific">Mucilaginibacter sabulilitoris</name>
    <dbReference type="NCBI Taxonomy" id="1173583"/>
    <lineage>
        <taxon>Bacteria</taxon>
        <taxon>Pseudomonadati</taxon>
        <taxon>Bacteroidota</taxon>
        <taxon>Sphingobacteriia</taxon>
        <taxon>Sphingobacteriales</taxon>
        <taxon>Sphingobacteriaceae</taxon>
        <taxon>Mucilaginibacter</taxon>
    </lineage>
</organism>
<gene>
    <name evidence="7" type="ORF">SNE25_10845</name>
</gene>
<reference evidence="7 8" key="1">
    <citation type="submission" date="2023-11" db="EMBL/GenBank/DDBJ databases">
        <title>Analysis of the Genomes of Mucilaginibacter gossypii cycad 4 and M. sabulilitoris SNA2: microbes with the potential for plant growth promotion.</title>
        <authorList>
            <person name="Hirsch A.M."/>
            <person name="Humm E."/>
            <person name="Rubbi M."/>
            <person name="Del Vecchio G."/>
            <person name="Ha S.M."/>
            <person name="Pellegrini M."/>
            <person name="Gunsalus R.P."/>
        </authorList>
    </citation>
    <scope>NUCLEOTIDE SEQUENCE [LARGE SCALE GENOMIC DNA]</scope>
    <source>
        <strain evidence="7 8">SNA2</strain>
    </source>
</reference>
<dbReference type="InterPro" id="IPR000805">
    <property type="entry name" value="Glyco_hydro_26"/>
</dbReference>
<evidence type="ECO:0000313" key="7">
    <source>
        <dbReference type="EMBL" id="WPU96016.1"/>
    </source>
</evidence>
<feature type="domain" description="GH26" evidence="6">
    <location>
        <begin position="34"/>
        <end position="359"/>
    </location>
</feature>
<keyword evidence="3 4" id="KW-0326">Glycosidase</keyword>
<keyword evidence="8" id="KW-1185">Reference proteome</keyword>
<dbReference type="PIRSF" id="PIRSF018168">
    <property type="entry name" value="Mannan-1_4-beta-mannosidase"/>
    <property type="match status" value="1"/>
</dbReference>
<accession>A0ABZ0TSQ4</accession>
<dbReference type="Proteomes" id="UP001324380">
    <property type="component" value="Chromosome"/>
</dbReference>
<evidence type="ECO:0000256" key="3">
    <source>
        <dbReference type="ARBA" id="ARBA00023295"/>
    </source>
</evidence>